<protein>
    <submittedName>
        <fullName evidence="2">Uncharacterized protein</fullName>
    </submittedName>
</protein>
<feature type="region of interest" description="Disordered" evidence="1">
    <location>
        <begin position="119"/>
        <end position="420"/>
    </location>
</feature>
<reference evidence="2" key="1">
    <citation type="submission" date="2022-10" db="EMBL/GenBank/DDBJ databases">
        <title>Culturing micro-colonial fungi from biological soil crusts in the Mojave desert and describing Neophaeococcomyces mojavensis, and introducing the new genera and species Taxawa tesnikishii.</title>
        <authorList>
            <person name="Kurbessoian T."/>
            <person name="Stajich J.E."/>
        </authorList>
    </citation>
    <scope>NUCLEOTIDE SEQUENCE</scope>
    <source>
        <strain evidence="2">TK_41</strain>
    </source>
</reference>
<feature type="compositionally biased region" description="Acidic residues" evidence="1">
    <location>
        <begin position="280"/>
        <end position="292"/>
    </location>
</feature>
<dbReference type="EMBL" id="JAPDRK010000028">
    <property type="protein sequence ID" value="KAJ9602235.1"/>
    <property type="molecule type" value="Genomic_DNA"/>
</dbReference>
<dbReference type="Proteomes" id="UP001172673">
    <property type="component" value="Unassembled WGS sequence"/>
</dbReference>
<dbReference type="AlphaFoldDB" id="A0AA38WW53"/>
<proteinExistence type="predicted"/>
<feature type="region of interest" description="Disordered" evidence="1">
    <location>
        <begin position="458"/>
        <end position="482"/>
    </location>
</feature>
<dbReference type="GO" id="GO:0005680">
    <property type="term" value="C:anaphase-promoting complex"/>
    <property type="evidence" value="ECO:0007669"/>
    <property type="project" value="InterPro"/>
</dbReference>
<feature type="compositionally biased region" description="Low complexity" evidence="1">
    <location>
        <begin position="595"/>
        <end position="610"/>
    </location>
</feature>
<feature type="compositionally biased region" description="Basic and acidic residues" evidence="1">
    <location>
        <begin position="119"/>
        <end position="141"/>
    </location>
</feature>
<feature type="region of interest" description="Disordered" evidence="1">
    <location>
        <begin position="569"/>
        <end position="697"/>
    </location>
</feature>
<feature type="compositionally biased region" description="Polar residues" evidence="1">
    <location>
        <begin position="360"/>
        <end position="372"/>
    </location>
</feature>
<feature type="compositionally biased region" description="Low complexity" evidence="1">
    <location>
        <begin position="623"/>
        <end position="637"/>
    </location>
</feature>
<dbReference type="GO" id="GO:0031145">
    <property type="term" value="P:anaphase-promoting complex-dependent catabolic process"/>
    <property type="evidence" value="ECO:0007669"/>
    <property type="project" value="InterPro"/>
</dbReference>
<gene>
    <name evidence="2" type="ORF">H2200_013355</name>
</gene>
<feature type="region of interest" description="Disordered" evidence="1">
    <location>
        <begin position="1"/>
        <end position="58"/>
    </location>
</feature>
<evidence type="ECO:0000313" key="3">
    <source>
        <dbReference type="Proteomes" id="UP001172673"/>
    </source>
</evidence>
<sequence>MMLLTTSLPLLPPPSASLLPPLTAPSSDPTIPTQTSQSQQHHHRRQKHNAAHATRNNTLLALSTDERNINQRKMAIAMYGYSWLKPAGCAKTMLGRREEEVEREEVERQLREVELQERHAMEEAEQERIARRDELGEVEDGRDLDEDIPDAGGLEGEYESDEGDLEEGEDAEGMAMGGDLDDEIPDADEQETEEEDEPLSPAGADGGWVYDTRREPDTDDEDQLPRPLPPPRYGAPRQGRVPRSGYGDDEREADELANAMLNEDEMYDHGTRSSAPGERDLDDDVPDAEDDQAWEHTDTELEESEMDISILPGQGFPQAQHPRRSSARTSGAQRSSGPWISDPSPMPAPPPPHQARSPAHTQIHTEPQQATIPRQRRPPATLTPDVPVPSSNYFASTHRSASTRAARIVSGNRQRPYRPEIARATRHRLAANETPQMIDTPPLATTAAPELNEDLEEVDTDIEGEDDGSEEGGEVDVTTPDPFIAPEHARALGVDLPRPIGVIGRGLPPPPMGLGRGLGIPQATLGFEEPWGPRRARIGDPFAAEREAQAREAALLGGNAFRASTFPTIAPVRGLDGPAATLGAAGNEERGAGTGSQSQQGGARRTLFQRATRRRNPDVPTQGTETSGTGANNSSGGLFSSPNPPDGGVAGGNGVVGEWDTPESSAAHPAEGESQEQARRAGRRRSGRFLGGRRGGE</sequence>
<feature type="compositionally biased region" description="Acidic residues" evidence="1">
    <location>
        <begin position="458"/>
        <end position="474"/>
    </location>
</feature>
<evidence type="ECO:0000313" key="2">
    <source>
        <dbReference type="EMBL" id="KAJ9602235.1"/>
    </source>
</evidence>
<name>A0AA38WW53_9EURO</name>
<feature type="compositionally biased region" description="Acidic residues" evidence="1">
    <location>
        <begin position="156"/>
        <end position="172"/>
    </location>
</feature>
<feature type="compositionally biased region" description="Basic residues" evidence="1">
    <location>
        <begin position="40"/>
        <end position="50"/>
    </location>
</feature>
<feature type="compositionally biased region" description="Acidic residues" evidence="1">
    <location>
        <begin position="179"/>
        <end position="198"/>
    </location>
</feature>
<keyword evidence="3" id="KW-1185">Reference proteome</keyword>
<feature type="region of interest" description="Disordered" evidence="1">
    <location>
        <begin position="513"/>
        <end position="533"/>
    </location>
</feature>
<accession>A0AA38WW53</accession>
<feature type="compositionally biased region" description="Low complexity" evidence="1">
    <location>
        <begin position="395"/>
        <end position="407"/>
    </location>
</feature>
<dbReference type="InterPro" id="IPR008402">
    <property type="entry name" value="APC_su15/mnd2"/>
</dbReference>
<feature type="compositionally biased region" description="Pro residues" evidence="1">
    <location>
        <begin position="344"/>
        <end position="353"/>
    </location>
</feature>
<dbReference type="Pfam" id="PF05841">
    <property type="entry name" value="Apc15p"/>
    <property type="match status" value="1"/>
</dbReference>
<comment type="caution">
    <text evidence="2">The sequence shown here is derived from an EMBL/GenBank/DDBJ whole genome shotgun (WGS) entry which is preliminary data.</text>
</comment>
<evidence type="ECO:0000256" key="1">
    <source>
        <dbReference type="SAM" id="MobiDB-lite"/>
    </source>
</evidence>
<organism evidence="2 3">
    <name type="scientific">Cladophialophora chaetospira</name>
    <dbReference type="NCBI Taxonomy" id="386627"/>
    <lineage>
        <taxon>Eukaryota</taxon>
        <taxon>Fungi</taxon>
        <taxon>Dikarya</taxon>
        <taxon>Ascomycota</taxon>
        <taxon>Pezizomycotina</taxon>
        <taxon>Eurotiomycetes</taxon>
        <taxon>Chaetothyriomycetidae</taxon>
        <taxon>Chaetothyriales</taxon>
        <taxon>Herpotrichiellaceae</taxon>
        <taxon>Cladophialophora</taxon>
    </lineage>
</organism>
<feature type="compositionally biased region" description="Low complexity" evidence="1">
    <location>
        <begin position="16"/>
        <end position="39"/>
    </location>
</feature>
<feature type="compositionally biased region" description="Polar residues" evidence="1">
    <location>
        <begin position="327"/>
        <end position="336"/>
    </location>
</feature>